<dbReference type="Proteomes" id="UP000053647">
    <property type="component" value="Unassembled WGS sequence"/>
</dbReference>
<name>A0A0C9SVQ5_PAXIN</name>
<feature type="transmembrane region" description="Helical" evidence="1">
    <location>
        <begin position="91"/>
        <end position="112"/>
    </location>
</feature>
<feature type="non-terminal residue" evidence="2">
    <location>
        <position position="1"/>
    </location>
</feature>
<dbReference type="HOGENOM" id="CLU_1471664_0_0_1"/>
<reference evidence="3" key="2">
    <citation type="submission" date="2015-01" db="EMBL/GenBank/DDBJ databases">
        <title>Evolutionary Origins and Diversification of the Mycorrhizal Mutualists.</title>
        <authorList>
            <consortium name="DOE Joint Genome Institute"/>
            <consortium name="Mycorrhizal Genomics Consortium"/>
            <person name="Kohler A."/>
            <person name="Kuo A."/>
            <person name="Nagy L.G."/>
            <person name="Floudas D."/>
            <person name="Copeland A."/>
            <person name="Barry K.W."/>
            <person name="Cichocki N."/>
            <person name="Veneault-Fourrey C."/>
            <person name="LaButti K."/>
            <person name="Lindquist E.A."/>
            <person name="Lipzen A."/>
            <person name="Lundell T."/>
            <person name="Morin E."/>
            <person name="Murat C."/>
            <person name="Riley R."/>
            <person name="Ohm R."/>
            <person name="Sun H."/>
            <person name="Tunlid A."/>
            <person name="Henrissat B."/>
            <person name="Grigoriev I.V."/>
            <person name="Hibbett D.S."/>
            <person name="Martin F."/>
        </authorList>
    </citation>
    <scope>NUCLEOTIDE SEQUENCE [LARGE SCALE GENOMIC DNA]</scope>
    <source>
        <strain evidence="3">ATCC 200175</strain>
    </source>
</reference>
<reference evidence="2 3" key="1">
    <citation type="submission" date="2014-06" db="EMBL/GenBank/DDBJ databases">
        <authorList>
            <consortium name="DOE Joint Genome Institute"/>
            <person name="Kuo A."/>
            <person name="Kohler A."/>
            <person name="Nagy L.G."/>
            <person name="Floudas D."/>
            <person name="Copeland A."/>
            <person name="Barry K.W."/>
            <person name="Cichocki N."/>
            <person name="Veneault-Fourrey C."/>
            <person name="LaButti K."/>
            <person name="Lindquist E.A."/>
            <person name="Lipzen A."/>
            <person name="Lundell T."/>
            <person name="Morin E."/>
            <person name="Murat C."/>
            <person name="Sun H."/>
            <person name="Tunlid A."/>
            <person name="Henrissat B."/>
            <person name="Grigoriev I.V."/>
            <person name="Hibbett D.S."/>
            <person name="Martin F."/>
            <person name="Nordberg H.P."/>
            <person name="Cantor M.N."/>
            <person name="Hua S.X."/>
        </authorList>
    </citation>
    <scope>NUCLEOTIDE SEQUENCE [LARGE SCALE GENOMIC DNA]</scope>
    <source>
        <strain evidence="2 3">ATCC 200175</strain>
    </source>
</reference>
<organism evidence="2 3">
    <name type="scientific">Paxillus involutus ATCC 200175</name>
    <dbReference type="NCBI Taxonomy" id="664439"/>
    <lineage>
        <taxon>Eukaryota</taxon>
        <taxon>Fungi</taxon>
        <taxon>Dikarya</taxon>
        <taxon>Basidiomycota</taxon>
        <taxon>Agaricomycotina</taxon>
        <taxon>Agaricomycetes</taxon>
        <taxon>Agaricomycetidae</taxon>
        <taxon>Boletales</taxon>
        <taxon>Paxilineae</taxon>
        <taxon>Paxillaceae</taxon>
        <taxon>Paxillus</taxon>
    </lineage>
</organism>
<feature type="transmembrane region" description="Helical" evidence="1">
    <location>
        <begin position="47"/>
        <end position="71"/>
    </location>
</feature>
<keyword evidence="1" id="KW-1133">Transmembrane helix</keyword>
<accession>A0A0C9SVQ5</accession>
<evidence type="ECO:0000256" key="1">
    <source>
        <dbReference type="SAM" id="Phobius"/>
    </source>
</evidence>
<gene>
    <name evidence="2" type="ORF">PAXINDRAFT_182632</name>
</gene>
<evidence type="ECO:0000313" key="3">
    <source>
        <dbReference type="Proteomes" id="UP000053647"/>
    </source>
</evidence>
<protein>
    <submittedName>
        <fullName evidence="2">Uncharacterized protein</fullName>
    </submittedName>
</protein>
<proteinExistence type="predicted"/>
<keyword evidence="1" id="KW-0472">Membrane</keyword>
<sequence length="204" mass="22874">MYLGIPSTDFECRMWYGFQAIVVEVLLASVEGAMMHRVYALFLRSRWILLVLWLFAACQLASMAVSARFAVPSDRHTGTCLVTKPHPGNAYFGATTMTTNILIFFMAFWKYLRLPMKWTHGSVGRVVFRDSAISLVAISLMMLFLTLCALEVVTPSMSGNFNFYWLVCILWISIGRIIINHQKMSLEVEGSSSGDVSTSSDVST</sequence>
<evidence type="ECO:0000313" key="2">
    <source>
        <dbReference type="EMBL" id="KIJ06745.1"/>
    </source>
</evidence>
<feature type="transmembrane region" description="Helical" evidence="1">
    <location>
        <begin position="15"/>
        <end position="35"/>
    </location>
</feature>
<dbReference type="OrthoDB" id="2637653at2759"/>
<feature type="transmembrane region" description="Helical" evidence="1">
    <location>
        <begin position="161"/>
        <end position="179"/>
    </location>
</feature>
<dbReference type="AlphaFoldDB" id="A0A0C9SVQ5"/>
<dbReference type="EMBL" id="KN820179">
    <property type="protein sequence ID" value="KIJ06745.1"/>
    <property type="molecule type" value="Genomic_DNA"/>
</dbReference>
<keyword evidence="3" id="KW-1185">Reference proteome</keyword>
<keyword evidence="1" id="KW-0812">Transmembrane</keyword>
<feature type="transmembrane region" description="Helical" evidence="1">
    <location>
        <begin position="132"/>
        <end position="155"/>
    </location>
</feature>